<feature type="domain" description="ATPase BadF/BadG/BcrA/BcrD type" evidence="5">
    <location>
        <begin position="3"/>
        <end position="251"/>
    </location>
</feature>
<proteinExistence type="predicted"/>
<dbReference type="NCBIfam" id="TIGR00241">
    <property type="entry name" value="CoA_E_activ"/>
    <property type="match status" value="1"/>
</dbReference>
<comment type="cofactor">
    <cofactor evidence="1">
        <name>[4Fe-4S] cluster</name>
        <dbReference type="ChEBI" id="CHEBI:49883"/>
    </cofactor>
</comment>
<evidence type="ECO:0000313" key="8">
    <source>
        <dbReference type="Proteomes" id="UP000824211"/>
    </source>
</evidence>
<protein>
    <submittedName>
        <fullName evidence="7">2-hydroxyacyl-CoA dehydratase</fullName>
    </submittedName>
</protein>
<evidence type="ECO:0000256" key="1">
    <source>
        <dbReference type="ARBA" id="ARBA00001966"/>
    </source>
</evidence>
<dbReference type="Pfam" id="PF01869">
    <property type="entry name" value="BcrAD_BadFG"/>
    <property type="match status" value="2"/>
</dbReference>
<dbReference type="Gene3D" id="3.30.420.40">
    <property type="match status" value="4"/>
</dbReference>
<keyword evidence="4" id="KW-0411">Iron-sulfur</keyword>
<dbReference type="Pfam" id="PF09989">
    <property type="entry name" value="DUF2229"/>
    <property type="match status" value="1"/>
</dbReference>
<dbReference type="AlphaFoldDB" id="A0A9D2S7U7"/>
<keyword evidence="2" id="KW-0479">Metal-binding</keyword>
<evidence type="ECO:0000256" key="3">
    <source>
        <dbReference type="ARBA" id="ARBA00023004"/>
    </source>
</evidence>
<sequence>MRVGLDIGSTTIKCAVLDEQEKLLYSTYERHYSHILEKAQELLRRIDKEYLHGGKALLSISGSAGMGLADSCGVPFVQEVFSTRVAVKRFVPQTDCVIELGGEDAKILFLTGGTEVRMNGSCAGGTGAFIDQMATLLKMSADEMNRAAEGAQRTYTIASRCGVFAKSDVQPLINQGARAEDIAASIYKAVVSQTIAGLAQGRPIQGNILYLGGPLTFSTVLRQSFDEALGVTGKCPEHSLLYVALGAALYADKAFCLSEVASALDRYAATATYASEPPLFASREEYETFHARHMSHSVPCVPFGAQCGPVHIGIDSGSTTVKLVVVDEQSRILYTNYQPNLGNPLPLIRDQLLKIYRDHPGLQVASVTTTGYGEDLVKNAFRCDYGLVETVAHFTAAKYFMPDVDFIIDIGGQDMKCFKIEDGAISNIFLNEACSSGCGSFLQTFAQALGYDVKEFAALGLFADRPVDLGSRCTVFMNSSVKQAQKDGATIENISAGLSISVVKNALYKVIRASSPEELGRKIVVQGGTFYNEAVLRAFEKEMGVEVIRPDIAGLMGAYGAALHGLRRSKKAGAARSTVMDRAELEAFSQKVVSVKCGACGNHCQLTVNTFADGRKYISGNRCDKPVTGKAEDNSFNLYAYKQELLAAYKPVPGPRGSVGIPLCLNFYELLPFWHTFWTRLGFAVHTSPVSSRGLYLAGQATIPSDTACFPAKLSHGHIKALAAMGLDAIFYPCLTYNIDEGLGDNHYNCPVVAYYPEVLAGNCPELEGKKFICDYIGIHRPKDFVHKMAKEVLPKYFAGITRKEVQAAADAAYAEYEAHMTRIRAKGGEIIDEARRQGRRIIVLAGRPYHVDPEVNHGIDRLIVRHGAAVITEDSISDRVEKFPTSVLNQWTYHSRLYAAARYCTTQPDMDLVQLVSFGCGVDAITTDETREILQAGDKLYTQLKIDEITNLGAVNIRLRSLFAALDERDELAREKQAAAEQKAEQQA</sequence>
<evidence type="ECO:0000259" key="5">
    <source>
        <dbReference type="Pfam" id="PF01869"/>
    </source>
</evidence>
<reference evidence="7" key="1">
    <citation type="journal article" date="2021" name="PeerJ">
        <title>Extensive microbial diversity within the chicken gut microbiome revealed by metagenomics and culture.</title>
        <authorList>
            <person name="Gilroy R."/>
            <person name="Ravi A."/>
            <person name="Getino M."/>
            <person name="Pursley I."/>
            <person name="Horton D.L."/>
            <person name="Alikhan N.F."/>
            <person name="Baker D."/>
            <person name="Gharbi K."/>
            <person name="Hall N."/>
            <person name="Watson M."/>
            <person name="Adriaenssens E.M."/>
            <person name="Foster-Nyarko E."/>
            <person name="Jarju S."/>
            <person name="Secka A."/>
            <person name="Antonio M."/>
            <person name="Oren A."/>
            <person name="Chaudhuri R.R."/>
            <person name="La Ragione R."/>
            <person name="Hildebrand F."/>
            <person name="Pallen M.J."/>
        </authorList>
    </citation>
    <scope>NUCLEOTIDE SEQUENCE</scope>
    <source>
        <strain evidence="7">ChiHjej9B8-13557</strain>
    </source>
</reference>
<dbReference type="CDD" id="cd24034">
    <property type="entry name" value="ASKHA_NBD_O66634-like_rpt1"/>
    <property type="match status" value="1"/>
</dbReference>
<dbReference type="InterPro" id="IPR051805">
    <property type="entry name" value="Dehydratase_Activator_Redct"/>
</dbReference>
<comment type="caution">
    <text evidence="7">The sequence shown here is derived from an EMBL/GenBank/DDBJ whole genome shotgun (WGS) entry which is preliminary data.</text>
</comment>
<dbReference type="EMBL" id="DWXX01000113">
    <property type="protein sequence ID" value="HJB59279.1"/>
    <property type="molecule type" value="Genomic_DNA"/>
</dbReference>
<dbReference type="PANTHER" id="PTHR32329">
    <property type="entry name" value="BIFUNCTIONAL PROTEIN [INCLUDES 2-HYDROXYACYL-COA DEHYDRATASE (N-TER) AND ITS ACTIVATOR DOMAIN (C_TERM)-RELATED"/>
    <property type="match status" value="1"/>
</dbReference>
<evidence type="ECO:0000313" key="7">
    <source>
        <dbReference type="EMBL" id="HJB59279.1"/>
    </source>
</evidence>
<dbReference type="GO" id="GO:0051536">
    <property type="term" value="F:iron-sulfur cluster binding"/>
    <property type="evidence" value="ECO:0007669"/>
    <property type="project" value="UniProtKB-KW"/>
</dbReference>
<dbReference type="Proteomes" id="UP000824211">
    <property type="component" value="Unassembled WGS sequence"/>
</dbReference>
<dbReference type="CDD" id="cd24035">
    <property type="entry name" value="ASKHA_NBD_O66634-like_rpt2"/>
    <property type="match status" value="1"/>
</dbReference>
<feature type="domain" description="DUF2229" evidence="6">
    <location>
        <begin position="659"/>
        <end position="877"/>
    </location>
</feature>
<accession>A0A9D2S7U7</accession>
<dbReference type="InterPro" id="IPR043129">
    <property type="entry name" value="ATPase_NBD"/>
</dbReference>
<dbReference type="InterPro" id="IPR002731">
    <property type="entry name" value="ATPase_BadF"/>
</dbReference>
<name>A0A9D2S7U7_9FIRM</name>
<gene>
    <name evidence="7" type="ORF">H9771_06460</name>
</gene>
<reference evidence="7" key="2">
    <citation type="submission" date="2021-04" db="EMBL/GenBank/DDBJ databases">
        <authorList>
            <person name="Gilroy R."/>
        </authorList>
    </citation>
    <scope>NUCLEOTIDE SEQUENCE</scope>
    <source>
        <strain evidence="7">ChiHjej9B8-13557</strain>
    </source>
</reference>
<dbReference type="InterPro" id="IPR008275">
    <property type="entry name" value="CoA_E_activase_dom"/>
</dbReference>
<dbReference type="InterPro" id="IPR018709">
    <property type="entry name" value="CoA_activase_DUF2229"/>
</dbReference>
<keyword evidence="3" id="KW-0408">Iron</keyword>
<feature type="domain" description="ATPase BadF/BadG/BcrA/BcrD type" evidence="5">
    <location>
        <begin position="312"/>
        <end position="564"/>
    </location>
</feature>
<evidence type="ECO:0000256" key="4">
    <source>
        <dbReference type="ARBA" id="ARBA00023014"/>
    </source>
</evidence>
<evidence type="ECO:0000256" key="2">
    <source>
        <dbReference type="ARBA" id="ARBA00022723"/>
    </source>
</evidence>
<dbReference type="GO" id="GO:0046872">
    <property type="term" value="F:metal ion binding"/>
    <property type="evidence" value="ECO:0007669"/>
    <property type="project" value="UniProtKB-KW"/>
</dbReference>
<dbReference type="SUPFAM" id="SSF53067">
    <property type="entry name" value="Actin-like ATPase domain"/>
    <property type="match status" value="2"/>
</dbReference>
<organism evidence="7 8">
    <name type="scientific">Candidatus Faecalibacterium faecipullorum</name>
    <dbReference type="NCBI Taxonomy" id="2838578"/>
    <lineage>
        <taxon>Bacteria</taxon>
        <taxon>Bacillati</taxon>
        <taxon>Bacillota</taxon>
        <taxon>Clostridia</taxon>
        <taxon>Eubacteriales</taxon>
        <taxon>Oscillospiraceae</taxon>
        <taxon>Faecalibacterium</taxon>
    </lineage>
</organism>
<evidence type="ECO:0000259" key="6">
    <source>
        <dbReference type="Pfam" id="PF09989"/>
    </source>
</evidence>
<dbReference type="PANTHER" id="PTHR32329:SF4">
    <property type="entry name" value="ACTIVATOR OF 2-HYDROXYACYL-COA DEHYDRATASE"/>
    <property type="match status" value="1"/>
</dbReference>